<dbReference type="AlphaFoldDB" id="A0A6L2N8U5"/>
<accession>A0A6L2N8U5</accession>
<dbReference type="EMBL" id="BKCJ010008302">
    <property type="protein sequence ID" value="GEU81532.1"/>
    <property type="molecule type" value="Genomic_DNA"/>
</dbReference>
<proteinExistence type="predicted"/>
<comment type="caution">
    <text evidence="1">The sequence shown here is derived from an EMBL/GenBank/DDBJ whole genome shotgun (WGS) entry which is preliminary data.</text>
</comment>
<sequence length="171" mass="18381">MRLKHSLGFQICLYQSFQLIITILHVLELEEKDGGGVKLQTVKSHGACWLLGSSGKDDGSRGDSYGAQLMTGDYVVSKGTSNRCQILAGLEVAEPLIAMGTENISGEVTIVMDFNGLLLRFDWPLVVLVSILNPRVLVGCWEVVGKMMGVVGEWWSGLKSRGGGAVKVGGK</sequence>
<gene>
    <name evidence="1" type="ORF">Tci_053510</name>
</gene>
<reference evidence="1" key="1">
    <citation type="journal article" date="2019" name="Sci. Rep.">
        <title>Draft genome of Tanacetum cinerariifolium, the natural source of mosquito coil.</title>
        <authorList>
            <person name="Yamashiro T."/>
            <person name="Shiraishi A."/>
            <person name="Satake H."/>
            <person name="Nakayama K."/>
        </authorList>
    </citation>
    <scope>NUCLEOTIDE SEQUENCE</scope>
</reference>
<protein>
    <submittedName>
        <fullName evidence="1">Uncharacterized protein</fullName>
    </submittedName>
</protein>
<name>A0A6L2N8U5_TANCI</name>
<evidence type="ECO:0000313" key="1">
    <source>
        <dbReference type="EMBL" id="GEU81532.1"/>
    </source>
</evidence>
<organism evidence="1">
    <name type="scientific">Tanacetum cinerariifolium</name>
    <name type="common">Dalmatian daisy</name>
    <name type="synonym">Chrysanthemum cinerariifolium</name>
    <dbReference type="NCBI Taxonomy" id="118510"/>
    <lineage>
        <taxon>Eukaryota</taxon>
        <taxon>Viridiplantae</taxon>
        <taxon>Streptophyta</taxon>
        <taxon>Embryophyta</taxon>
        <taxon>Tracheophyta</taxon>
        <taxon>Spermatophyta</taxon>
        <taxon>Magnoliopsida</taxon>
        <taxon>eudicotyledons</taxon>
        <taxon>Gunneridae</taxon>
        <taxon>Pentapetalae</taxon>
        <taxon>asterids</taxon>
        <taxon>campanulids</taxon>
        <taxon>Asterales</taxon>
        <taxon>Asteraceae</taxon>
        <taxon>Asteroideae</taxon>
        <taxon>Anthemideae</taxon>
        <taxon>Anthemidinae</taxon>
        <taxon>Tanacetum</taxon>
    </lineage>
</organism>